<dbReference type="InterPro" id="IPR041667">
    <property type="entry name" value="Cupin_8"/>
</dbReference>
<feature type="region of interest" description="Disordered" evidence="16">
    <location>
        <begin position="1008"/>
        <end position="1040"/>
    </location>
</feature>
<dbReference type="SUPFAM" id="SSF53335">
    <property type="entry name" value="S-adenosyl-L-methionine-dependent methyltransferases"/>
    <property type="match status" value="1"/>
</dbReference>
<comment type="catalytic activity">
    <reaction evidence="15">
        <text>7-[(3S)-(3-amino-3-methoxycarbonyl)propyl]wyosine(37) in tRNA(Phe) + S-adenosyl-L-methionine + CO2 = wybutosine(37) in tRNA(Phe) + S-adenosyl-L-homocysteine + 2 H(+)</text>
        <dbReference type="Rhea" id="RHEA:37119"/>
        <dbReference type="Rhea" id="RHEA-COMP:11844"/>
        <dbReference type="Rhea" id="RHEA-COMP:11847"/>
        <dbReference type="ChEBI" id="CHEBI:15378"/>
        <dbReference type="ChEBI" id="CHEBI:16526"/>
        <dbReference type="ChEBI" id="CHEBI:57856"/>
        <dbReference type="ChEBI" id="CHEBI:59789"/>
        <dbReference type="ChEBI" id="CHEBI:73544"/>
        <dbReference type="ChEBI" id="CHEBI:74275"/>
        <dbReference type="EC" id="2.3.1.231"/>
    </reaction>
</comment>
<evidence type="ECO:0000256" key="4">
    <source>
        <dbReference type="ARBA" id="ARBA00012155"/>
    </source>
</evidence>
<dbReference type="Gene3D" id="2.60.120.650">
    <property type="entry name" value="Cupin"/>
    <property type="match status" value="1"/>
</dbReference>
<dbReference type="GO" id="GO:0032259">
    <property type="term" value="P:methylation"/>
    <property type="evidence" value="ECO:0007669"/>
    <property type="project" value="UniProtKB-KW"/>
</dbReference>
<gene>
    <name evidence="18" type="primary">PPM2</name>
    <name evidence="18" type="ORF">PMZ80_001537</name>
</gene>
<evidence type="ECO:0000256" key="5">
    <source>
        <dbReference type="ARBA" id="ARBA00012779"/>
    </source>
</evidence>
<dbReference type="Gene3D" id="2.120.10.80">
    <property type="entry name" value="Kelch-type beta propeller"/>
    <property type="match status" value="1"/>
</dbReference>
<dbReference type="InterPro" id="IPR015915">
    <property type="entry name" value="Kelch-typ_b-propeller"/>
</dbReference>
<evidence type="ECO:0000313" key="18">
    <source>
        <dbReference type="EMBL" id="KAK5947387.1"/>
    </source>
</evidence>
<accession>A0ABR0S3G0</accession>
<dbReference type="PANTHER" id="PTHR46529">
    <property type="entry name" value="TRNA WYBUTOSINE-SYNTHESIZING PROTEIN 4"/>
    <property type="match status" value="1"/>
</dbReference>
<dbReference type="GO" id="GO:0008168">
    <property type="term" value="F:methyltransferase activity"/>
    <property type="evidence" value="ECO:0007669"/>
    <property type="project" value="UniProtKB-KW"/>
</dbReference>
<dbReference type="GeneID" id="89994986"/>
<name>A0ABR0S3G0_9EURO</name>
<evidence type="ECO:0000256" key="14">
    <source>
        <dbReference type="ARBA" id="ARBA00030847"/>
    </source>
</evidence>
<comment type="similarity">
    <text evidence="3">Belongs to the methyltransferase superfamily. LCMT family.</text>
</comment>
<dbReference type="Pfam" id="PF13621">
    <property type="entry name" value="Cupin_8"/>
    <property type="match status" value="1"/>
</dbReference>
<evidence type="ECO:0000256" key="8">
    <source>
        <dbReference type="ARBA" id="ARBA00022679"/>
    </source>
</evidence>
<dbReference type="SUPFAM" id="SSF50965">
    <property type="entry name" value="Galactose oxidase, central domain"/>
    <property type="match status" value="1"/>
</dbReference>
<evidence type="ECO:0000256" key="2">
    <source>
        <dbReference type="ARBA" id="ARBA00004797"/>
    </source>
</evidence>
<dbReference type="InterPro" id="IPR011043">
    <property type="entry name" value="Gal_Oxase/kelch_b-propeller"/>
</dbReference>
<evidence type="ECO:0000256" key="6">
    <source>
        <dbReference type="ARBA" id="ARBA00018045"/>
    </source>
</evidence>
<comment type="catalytic activity">
    <reaction evidence="1">
        <text>7-[(3S)-3-amino-3-carboxypropyl]wyosine(37) in tRNA(Phe) + S-adenosyl-L-methionine = 7-[(3S)-(3-amino-3-methoxycarbonyl)propyl]wyosine(37) in tRNA(Phe) + S-adenosyl-L-homocysteine</text>
        <dbReference type="Rhea" id="RHEA:36903"/>
        <dbReference type="Rhea" id="RHEA-COMP:10379"/>
        <dbReference type="Rhea" id="RHEA-COMP:11844"/>
        <dbReference type="ChEBI" id="CHEBI:57856"/>
        <dbReference type="ChEBI" id="CHEBI:59789"/>
        <dbReference type="ChEBI" id="CHEBI:73543"/>
        <dbReference type="ChEBI" id="CHEBI:74275"/>
        <dbReference type="EC" id="2.1.1.290"/>
    </reaction>
</comment>
<dbReference type="SUPFAM" id="SSF51197">
    <property type="entry name" value="Clavaminate synthase-like"/>
    <property type="match status" value="1"/>
</dbReference>
<keyword evidence="9" id="KW-0949">S-adenosyl-L-methionine</keyword>
<evidence type="ECO:0000256" key="12">
    <source>
        <dbReference type="ARBA" id="ARBA00029750"/>
    </source>
</evidence>
<comment type="function">
    <text evidence="11">Probable S-adenosyl-L-methionine-dependent methyltransferase that acts as a component of the wybutosine biosynthesis pathway. Wybutosine is a hyper modified guanosine with a tricyclic base found at the 3'-position adjacent to the anticodon of eukaryotic phenylalanine tRNA. May methylate the carboxyl group of leucine residues to form alpha-leucine ester residues.</text>
</comment>
<evidence type="ECO:0000256" key="7">
    <source>
        <dbReference type="ARBA" id="ARBA00022603"/>
    </source>
</evidence>
<dbReference type="Pfam" id="PF04072">
    <property type="entry name" value="LCM"/>
    <property type="match status" value="1"/>
</dbReference>
<dbReference type="PANTHER" id="PTHR46529:SF1">
    <property type="entry name" value="TRNA WYBUTOSINE-SYNTHESIZING PROTEIN 4"/>
    <property type="match status" value="1"/>
</dbReference>
<dbReference type="EMBL" id="JAVHJV010000001">
    <property type="protein sequence ID" value="KAK5947387.1"/>
    <property type="molecule type" value="Genomic_DNA"/>
</dbReference>
<evidence type="ECO:0000259" key="17">
    <source>
        <dbReference type="PROSITE" id="PS51184"/>
    </source>
</evidence>
<dbReference type="EC" id="2.3.1.231" evidence="4"/>
<protein>
    <recommendedName>
        <fullName evidence="6">tRNA wybutosine-synthesizing protein 4</fullName>
        <ecNumber evidence="5">2.1.1.290</ecNumber>
        <ecNumber evidence="4">2.3.1.231</ecNumber>
    </recommendedName>
    <alternativeName>
        <fullName evidence="13">Leucine carboxyl methyltransferase 2</fullName>
    </alternativeName>
    <alternativeName>
        <fullName evidence="14">tRNA(Phe) (7-(3-amino-3-(methoxycarbonyl)propyl)wyosine(37)-N)-methoxycarbonyltransferase</fullName>
    </alternativeName>
    <alternativeName>
        <fullName evidence="12">tRNA(Phe) (7-(3-amino-3-carboxypropyl)wyosine(37)-O)-methyltransferase</fullName>
    </alternativeName>
</protein>
<dbReference type="Proteomes" id="UP001334248">
    <property type="component" value="Unassembled WGS sequence"/>
</dbReference>
<feature type="domain" description="JmjC" evidence="17">
    <location>
        <begin position="856"/>
        <end position="1013"/>
    </location>
</feature>
<keyword evidence="8" id="KW-0808">Transferase</keyword>
<comment type="pathway">
    <text evidence="2">tRNA modification; wybutosine-tRNA(Phe) biosynthesis.</text>
</comment>
<keyword evidence="7 18" id="KW-0489">Methyltransferase</keyword>
<evidence type="ECO:0000256" key="13">
    <source>
        <dbReference type="ARBA" id="ARBA00030231"/>
    </source>
</evidence>
<evidence type="ECO:0000256" key="15">
    <source>
        <dbReference type="ARBA" id="ARBA00049250"/>
    </source>
</evidence>
<keyword evidence="19" id="KW-1185">Reference proteome</keyword>
<evidence type="ECO:0000256" key="1">
    <source>
        <dbReference type="ARBA" id="ARBA00001806"/>
    </source>
</evidence>
<evidence type="ECO:0000313" key="19">
    <source>
        <dbReference type="Proteomes" id="UP001334248"/>
    </source>
</evidence>
<proteinExistence type="inferred from homology"/>
<dbReference type="RefSeq" id="XP_064735477.1">
    <property type="nucleotide sequence ID" value="XM_064869980.1"/>
</dbReference>
<evidence type="ECO:0000256" key="16">
    <source>
        <dbReference type="SAM" id="MobiDB-lite"/>
    </source>
</evidence>
<evidence type="ECO:0000256" key="3">
    <source>
        <dbReference type="ARBA" id="ARBA00010703"/>
    </source>
</evidence>
<sequence>MASPINSAPLGALVDDDMQIEKNAGLVMATNNSSIVSKRSVEKLYLPEPHFFRYFVKKPVRRAPTINRGYWLRMRAVDWVVRQFLEKPSEQGKVVINLGCGYDPLPFQWLARDPSLCANTKFVDIDYELLMETKRKIVRETPKMFNLLHPYNAEATGNDKSVLIDSEEYAAIGCDLRNIPRLDRLLGEVVDIENCLVLCVAEVSITYMQTDAADALIGWSSTLSPDVTFCLLEQCSPDQMDNPFTMTMMKHFAKLGTPLRSVMEYPGQHFQSQRFSVAGFAHVDYQNLWELWADPRFLSPSQRVALDQVEPFDEWEEFALFASHYCLIVAHNREAPVLAERPRSRRDSTTSMASDISARTSSPLRLEKEWFGLRYSKEPGDLCQRHHGSAYTIPDQEAVGVHGGVGTRSRLSTTAVTRPRNLKDDPPVVPPPEIGARCCHTITPLDSGQNLLVGGRASPTHVFKDCWLQTGQVWERIHDLPQPRYRHRVSCVVLPDGSSGAICFGGKTDHCNVATEVLLWEPDRGWRTLRTSGSDPVPRFAPIFMRLGFNHGLLFGGMRQDGVVCQGLWRWKLHVRDSVIVSLVFRSSSALDASSGTWPWFARFGGSYSMSRDEVLIIGGVAKAGCIPKPYEILSVIGAFSNYKDVENELPLRIACVTPIRDPDCPRPLLVGHSTHRSKSGLSITLGGGCTCFSFGNYFNTGIWILYDREAGLQNDWIIVPSKPAILMPQKEIKPDKVTNGHCHGRLVEHAKVESTEEFGNNVVRSMEPRLLNGLDFGSCVASWSIPYLKDKVSTSRKVVVHDSPARTMNFQRKDFTYRNLPFHQFLDKLNDPTSHLYLRSLAAESPSSTPANLSKDWPEIASDFHIPSQLKDIQASSHSSPLRISNDISMWLHYDVMANVLFQVSGIKRLALFPPTDLPKLGFPPGSTTSKLDLFNRAQTPGGQCTLEAPLGTSPVIAILRPGDALYIPPLWAHTGVSLTNDEVTKHHGSEAHVLWSDTGASLSFNGLNHGRTHATSTSHSDTPQKDEVSSNSNGSINTAYIQPQSANASETGNPYLNIAVNVFFRNLPDSAYAAGRDVYGNRDLACYEDGRKVVERLVSKFKDSKQQAEVSQESSMLLDWIPKDVRKAYLLRLAKELEEEAETL</sequence>
<dbReference type="EC" id="2.1.1.290" evidence="5"/>
<dbReference type="PROSITE" id="PS51184">
    <property type="entry name" value="JMJC"/>
    <property type="match status" value="1"/>
</dbReference>
<dbReference type="InterPro" id="IPR003347">
    <property type="entry name" value="JmjC_dom"/>
</dbReference>
<dbReference type="Pfam" id="PF13418">
    <property type="entry name" value="Beta-prop_TYW4"/>
    <property type="match status" value="1"/>
</dbReference>
<feature type="compositionally biased region" description="Polar residues" evidence="16">
    <location>
        <begin position="1031"/>
        <end position="1040"/>
    </location>
</feature>
<organism evidence="18 19">
    <name type="scientific">Knufia obscura</name>
    <dbReference type="NCBI Taxonomy" id="1635080"/>
    <lineage>
        <taxon>Eukaryota</taxon>
        <taxon>Fungi</taxon>
        <taxon>Dikarya</taxon>
        <taxon>Ascomycota</taxon>
        <taxon>Pezizomycotina</taxon>
        <taxon>Eurotiomycetes</taxon>
        <taxon>Chaetothyriomycetidae</taxon>
        <taxon>Chaetothyriales</taxon>
        <taxon>Trichomeriaceae</taxon>
        <taxon>Knufia</taxon>
    </lineage>
</organism>
<dbReference type="InterPro" id="IPR007213">
    <property type="entry name" value="Ppm1/Ppm2/Tcmp"/>
</dbReference>
<dbReference type="Gene3D" id="3.40.50.150">
    <property type="entry name" value="Vaccinia Virus protein VP39"/>
    <property type="match status" value="1"/>
</dbReference>
<evidence type="ECO:0000256" key="11">
    <source>
        <dbReference type="ARBA" id="ARBA00025588"/>
    </source>
</evidence>
<dbReference type="InterPro" id="IPR029063">
    <property type="entry name" value="SAM-dependent_MTases_sf"/>
</dbReference>
<keyword evidence="10" id="KW-0819">tRNA processing</keyword>
<dbReference type="SMART" id="SM00558">
    <property type="entry name" value="JmjC"/>
    <property type="match status" value="1"/>
</dbReference>
<comment type="caution">
    <text evidence="18">The sequence shown here is derived from an EMBL/GenBank/DDBJ whole genome shotgun (WGS) entry which is preliminary data.</text>
</comment>
<evidence type="ECO:0000256" key="10">
    <source>
        <dbReference type="ARBA" id="ARBA00022694"/>
    </source>
</evidence>
<reference evidence="18 19" key="1">
    <citation type="journal article" date="2023" name="Res Sq">
        <title>Genomic and morphological characterization of Knufia obscura isolated from the Mars 2020 spacecraft assembly facility.</title>
        <authorList>
            <person name="Chander A.M."/>
            <person name="Teixeira M.M."/>
            <person name="Singh N.K."/>
            <person name="Williams M.P."/>
            <person name="Parker C.W."/>
            <person name="Leo P."/>
            <person name="Stajich J.E."/>
            <person name="Torok T."/>
            <person name="Tighe S."/>
            <person name="Mason C.E."/>
            <person name="Venkateswaran K."/>
        </authorList>
    </citation>
    <scope>NUCLEOTIDE SEQUENCE [LARGE SCALE GENOMIC DNA]</scope>
    <source>
        <strain evidence="18 19">CCFEE 5817</strain>
    </source>
</reference>
<evidence type="ECO:0000256" key="9">
    <source>
        <dbReference type="ARBA" id="ARBA00022691"/>
    </source>
</evidence>